<organism evidence="6 7">
    <name type="scientific">Acidaminobacter hydrogenoformans DSM 2784</name>
    <dbReference type="NCBI Taxonomy" id="1120920"/>
    <lineage>
        <taxon>Bacteria</taxon>
        <taxon>Bacillati</taxon>
        <taxon>Bacillota</taxon>
        <taxon>Clostridia</taxon>
        <taxon>Peptostreptococcales</taxon>
        <taxon>Acidaminobacteraceae</taxon>
        <taxon>Acidaminobacter</taxon>
    </lineage>
</organism>
<dbReference type="Proteomes" id="UP000199208">
    <property type="component" value="Unassembled WGS sequence"/>
</dbReference>
<dbReference type="PROSITE" id="PS50893">
    <property type="entry name" value="ABC_TRANSPORTER_2"/>
    <property type="match status" value="1"/>
</dbReference>
<name>A0A1G5S594_9FIRM</name>
<dbReference type="SMART" id="SM00382">
    <property type="entry name" value="AAA"/>
    <property type="match status" value="1"/>
</dbReference>
<evidence type="ECO:0000259" key="5">
    <source>
        <dbReference type="PROSITE" id="PS50893"/>
    </source>
</evidence>
<evidence type="ECO:0000256" key="2">
    <source>
        <dbReference type="ARBA" id="ARBA00022448"/>
    </source>
</evidence>
<feature type="domain" description="ABC transporter" evidence="5">
    <location>
        <begin position="6"/>
        <end position="231"/>
    </location>
</feature>
<comment type="similarity">
    <text evidence="1">Belongs to the ABC transporter superfamily.</text>
</comment>
<dbReference type="STRING" id="1120920.SAMN03080599_02391"/>
<dbReference type="CDD" id="cd03230">
    <property type="entry name" value="ABC_DR_subfamily_A"/>
    <property type="match status" value="1"/>
</dbReference>
<dbReference type="EMBL" id="FMWL01000014">
    <property type="protein sequence ID" value="SCZ80699.1"/>
    <property type="molecule type" value="Genomic_DNA"/>
</dbReference>
<dbReference type="PANTHER" id="PTHR42711:SF5">
    <property type="entry name" value="ABC TRANSPORTER ATP-BINDING PROTEIN NATA"/>
    <property type="match status" value="1"/>
</dbReference>
<evidence type="ECO:0000256" key="3">
    <source>
        <dbReference type="ARBA" id="ARBA00022741"/>
    </source>
</evidence>
<dbReference type="Gene3D" id="3.40.50.300">
    <property type="entry name" value="P-loop containing nucleotide triphosphate hydrolases"/>
    <property type="match status" value="1"/>
</dbReference>
<sequence length="293" mass="32777">MSQQIIEIKNLSKYYGKQMGIEDVSFCVAEGEIFGFIGPNGAGKTTTIRSLLALIHPTAGSATIFGKDCVKEAAEIAGEVGYLPSEAYYYEKMKVRELLKYAADLYQQDCEGRISELSERLKLDLNRKITDLSFGNKKKVGIVAALLHSPKLLILDEPTSGIDPLIKEIFFEILREENKKGVTILFSSHVLSEVQKICERVAILKEGRVISIENISEMRSVGYKKIELTASSTLQESYFDMGSVADYHQAGSSVSFIYKGRVGDLLDKLSALDLNDVYIEEPSLEEIFLHYYR</sequence>
<dbReference type="InterPro" id="IPR003439">
    <property type="entry name" value="ABC_transporter-like_ATP-bd"/>
</dbReference>
<dbReference type="PANTHER" id="PTHR42711">
    <property type="entry name" value="ABC TRANSPORTER ATP-BINDING PROTEIN"/>
    <property type="match status" value="1"/>
</dbReference>
<dbReference type="InterPro" id="IPR050763">
    <property type="entry name" value="ABC_transporter_ATP-binding"/>
</dbReference>
<dbReference type="InterPro" id="IPR003593">
    <property type="entry name" value="AAA+_ATPase"/>
</dbReference>
<keyword evidence="3" id="KW-0547">Nucleotide-binding</keyword>
<protein>
    <submittedName>
        <fullName evidence="6">ABC-2 type transport system ATP-binding protein</fullName>
    </submittedName>
</protein>
<keyword evidence="2" id="KW-0813">Transport</keyword>
<keyword evidence="7" id="KW-1185">Reference proteome</keyword>
<accession>A0A1G5S594</accession>
<dbReference type="PROSITE" id="PS00211">
    <property type="entry name" value="ABC_TRANSPORTER_1"/>
    <property type="match status" value="1"/>
</dbReference>
<dbReference type="GO" id="GO:0005524">
    <property type="term" value="F:ATP binding"/>
    <property type="evidence" value="ECO:0007669"/>
    <property type="project" value="UniProtKB-KW"/>
</dbReference>
<dbReference type="GO" id="GO:0016887">
    <property type="term" value="F:ATP hydrolysis activity"/>
    <property type="evidence" value="ECO:0007669"/>
    <property type="project" value="InterPro"/>
</dbReference>
<dbReference type="OrthoDB" id="9804819at2"/>
<evidence type="ECO:0000313" key="6">
    <source>
        <dbReference type="EMBL" id="SCZ80699.1"/>
    </source>
</evidence>
<keyword evidence="4 6" id="KW-0067">ATP-binding</keyword>
<proteinExistence type="inferred from homology"/>
<dbReference type="Pfam" id="PF00005">
    <property type="entry name" value="ABC_tran"/>
    <property type="match status" value="1"/>
</dbReference>
<dbReference type="AlphaFoldDB" id="A0A1G5S594"/>
<reference evidence="6 7" key="1">
    <citation type="submission" date="2016-10" db="EMBL/GenBank/DDBJ databases">
        <authorList>
            <person name="de Groot N.N."/>
        </authorList>
    </citation>
    <scope>NUCLEOTIDE SEQUENCE [LARGE SCALE GENOMIC DNA]</scope>
    <source>
        <strain evidence="6 7">DSM 2784</strain>
    </source>
</reference>
<evidence type="ECO:0000313" key="7">
    <source>
        <dbReference type="Proteomes" id="UP000199208"/>
    </source>
</evidence>
<gene>
    <name evidence="6" type="ORF">SAMN03080599_02391</name>
</gene>
<dbReference type="RefSeq" id="WP_092591811.1">
    <property type="nucleotide sequence ID" value="NZ_FMWL01000014.1"/>
</dbReference>
<evidence type="ECO:0000256" key="4">
    <source>
        <dbReference type="ARBA" id="ARBA00022840"/>
    </source>
</evidence>
<dbReference type="SUPFAM" id="SSF52540">
    <property type="entry name" value="P-loop containing nucleoside triphosphate hydrolases"/>
    <property type="match status" value="1"/>
</dbReference>
<dbReference type="InterPro" id="IPR027417">
    <property type="entry name" value="P-loop_NTPase"/>
</dbReference>
<dbReference type="InterPro" id="IPR017871">
    <property type="entry name" value="ABC_transporter-like_CS"/>
</dbReference>
<evidence type="ECO:0000256" key="1">
    <source>
        <dbReference type="ARBA" id="ARBA00005417"/>
    </source>
</evidence>